<dbReference type="InterPro" id="IPR006101">
    <property type="entry name" value="Glyco_hydro_2"/>
</dbReference>
<feature type="domain" description="Glycoside hydrolase family 2 catalytic" evidence="6">
    <location>
        <begin position="333"/>
        <end position="651"/>
    </location>
</feature>
<evidence type="ECO:0000313" key="11">
    <source>
        <dbReference type="Proteomes" id="UP000279194"/>
    </source>
</evidence>
<evidence type="ECO:0000259" key="6">
    <source>
        <dbReference type="Pfam" id="PF02836"/>
    </source>
</evidence>
<evidence type="ECO:0000259" key="5">
    <source>
        <dbReference type="Pfam" id="PF00703"/>
    </source>
</evidence>
<dbReference type="InterPro" id="IPR051913">
    <property type="entry name" value="GH2_Domain-Containing"/>
</dbReference>
<sequence>MLDDEQEKSNTTRKEKGNSLRKDDEVTTGDHSGSYFSPEMWHHLLVVDGTDERLCLDKVWKFHFGELSNAEARYYDDSSWDEIDLPHDFSITQDYSQNGEAESGYKLGGTGWYRKAFWVSDATLEGCVSLQFDGAYAETEVFVNGIYLGHHPYGYTPFSFDLTNYLIANEENSIAVKVVNPIPSSRWYSGSGIYRSVHLKVAPKVHLQEYGVRIRTPDLEKQLRAGEPVKIQVEIALHNACDTEETVQIRSQLFEKSFDGQLNSAANPCVSEEIKLASGQSLLFTEQLQVSHPKLWQLTSPQLYVVRVEILKNGICLQRHDEVTGFRYLGFDKDKGFLLNGQAMKWQGVCLHHDQGALGAVAYRDAIERQVKLLKNMGVNAIRVTHNPSARVLKDVANQLGMLLIEEAFDTWEYAKNGNSHDYAKWFHQTIGSCTADHLIGVTSAEQEWHDFHLKQMVKSGLNDPAMIMWSVGNELMEGHAGSGENYAQLLSEMIYWIDAIDGSRPITFGDNKLKLQFPVSIDMAQALHNSSRFQGVIGYNYASGQQYDDSHAMHPDWIIYGSEVASAINSRGIYDVKKGEQRQDKQLSSYDQNTVSWGHLASEAWYDVITRDFVMGEFVWCGFDYLGEPTPWNGIGPGPVTSWPSPKSSYFGILDTAGFPKDTYYFYRSQWHQTDTTLHLLPSWEESLVARDEQNRVEVVVYSNANKVQLVHTGPDGKETDYGTKAFTEKWTTGGHRYQIYTGDDRQSQDHQNLYLTWHIPYSYGSLKAIAYDKEGHEIAETVGRSVVSTVGKAERLRLTPFQPLDKVTDKSLYYLAIAVEDAKGNLVSSATNRVTVQVEGPARLLAMDNGNAVDHHPYHCADRQMFSGQALAIIKMTGQSGEVKITASSDGLKNEQLSFEVTSQQASSLSQLDSYNLSKMIYIEKNSPLRLPKTIHLRYSDFTIVEKTLTFDKSLIKELLESKGECIAFGRAEGVEQVFPVHISMISKGVAARNISLAVELGEEVVLPEIVAVYNACGELLPLHFPVCWQLPETPRWHQEGTVVVSGIADVMGNQLPVTASARIARKTLYLNQNVAPTVVRLTEETSDNCNRENLRGIIQENFNPSSQWQKQAWSNREATQAGNLQTSFRFSYDTAQYLSRIVIYYYQDQAFSCLPQHVTFSWRKNELEEALPIMGDVFSVEEVNDLTKITYDLEQPVSAVELIIHLENTPQTALGQPFVTIANIELYTVIGHFERHSSANLTELRLGKRLLSEENIASHLVASGAEVDTLVVKSEPHHAAITVLPIHQDRIIILTDSEDGSQHNRYVIEVQS</sequence>
<dbReference type="PRINTS" id="PR00132">
    <property type="entry name" value="GLHYDRLASE2"/>
</dbReference>
<feature type="domain" description="Glycosyl hydrolases family 2 sugar binding" evidence="7">
    <location>
        <begin position="108"/>
        <end position="202"/>
    </location>
</feature>
<dbReference type="Proteomes" id="UP000279194">
    <property type="component" value="Unassembled WGS sequence"/>
</dbReference>
<dbReference type="InterPro" id="IPR040605">
    <property type="entry name" value="Glyco_hydro2_dom5"/>
</dbReference>
<dbReference type="SUPFAM" id="SSF51445">
    <property type="entry name" value="(Trans)glycosidases"/>
    <property type="match status" value="1"/>
</dbReference>
<dbReference type="OrthoDB" id="9762066at2"/>
<dbReference type="InterPro" id="IPR017853">
    <property type="entry name" value="GH"/>
</dbReference>
<dbReference type="Gene3D" id="2.60.40.10">
    <property type="entry name" value="Immunoglobulins"/>
    <property type="match status" value="3"/>
</dbReference>
<dbReference type="Pfam" id="PF02836">
    <property type="entry name" value="Glyco_hydro_2_C"/>
    <property type="match status" value="1"/>
</dbReference>
<dbReference type="InterPro" id="IPR006103">
    <property type="entry name" value="Glyco_hydro_2_cat"/>
</dbReference>
<dbReference type="PANTHER" id="PTHR42732:SF1">
    <property type="entry name" value="BETA-MANNOSIDASE"/>
    <property type="match status" value="1"/>
</dbReference>
<evidence type="ECO:0000256" key="1">
    <source>
        <dbReference type="ARBA" id="ARBA00007401"/>
    </source>
</evidence>
<dbReference type="GO" id="GO:0004553">
    <property type="term" value="F:hydrolase activity, hydrolyzing O-glycosyl compounds"/>
    <property type="evidence" value="ECO:0007669"/>
    <property type="project" value="InterPro"/>
</dbReference>
<dbReference type="InterPro" id="IPR008979">
    <property type="entry name" value="Galactose-bd-like_sf"/>
</dbReference>
<protein>
    <submittedName>
        <fullName evidence="10">Glycoside hydrolase family 2 protein</fullName>
    </submittedName>
</protein>
<feature type="region of interest" description="Disordered" evidence="4">
    <location>
        <begin position="1"/>
        <end position="29"/>
    </location>
</feature>
<comment type="similarity">
    <text evidence="1">Belongs to the glycosyl hydrolase 2 family.</text>
</comment>
<dbReference type="PANTHER" id="PTHR42732">
    <property type="entry name" value="BETA-GALACTOSIDASE"/>
    <property type="match status" value="1"/>
</dbReference>
<evidence type="ECO:0000256" key="2">
    <source>
        <dbReference type="ARBA" id="ARBA00022801"/>
    </source>
</evidence>
<dbReference type="RefSeq" id="WP_121834473.1">
    <property type="nucleotide sequence ID" value="NZ_RCVM01000001.1"/>
</dbReference>
<dbReference type="InterPro" id="IPR006102">
    <property type="entry name" value="Ig-like_GH2"/>
</dbReference>
<dbReference type="Pfam" id="PF18565">
    <property type="entry name" value="Glyco_hydro2_C5"/>
    <property type="match status" value="1"/>
</dbReference>
<dbReference type="EMBL" id="RCVM01000001">
    <property type="protein sequence ID" value="RLY05348.1"/>
    <property type="molecule type" value="Genomic_DNA"/>
</dbReference>
<feature type="compositionally biased region" description="Basic and acidic residues" evidence="4">
    <location>
        <begin position="7"/>
        <end position="25"/>
    </location>
</feature>
<dbReference type="Pfam" id="PF02837">
    <property type="entry name" value="Glyco_hydro_2_N"/>
    <property type="match status" value="1"/>
</dbReference>
<name>A0A3L9DYG7_9STRE</name>
<keyword evidence="2 10" id="KW-0378">Hydrolase</keyword>
<feature type="domain" description="DUF4982" evidence="8">
    <location>
        <begin position="698"/>
        <end position="781"/>
    </location>
</feature>
<dbReference type="Pfam" id="PF00703">
    <property type="entry name" value="Glyco_hydro_2"/>
    <property type="match status" value="1"/>
</dbReference>
<gene>
    <name evidence="10" type="ORF">EAF07_01225</name>
</gene>
<evidence type="ECO:0000313" key="10">
    <source>
        <dbReference type="EMBL" id="RLY05348.1"/>
    </source>
</evidence>
<dbReference type="SUPFAM" id="SSF49785">
    <property type="entry name" value="Galactose-binding domain-like"/>
    <property type="match status" value="1"/>
</dbReference>
<dbReference type="Gene3D" id="3.20.20.80">
    <property type="entry name" value="Glycosidases"/>
    <property type="match status" value="1"/>
</dbReference>
<keyword evidence="3" id="KW-0326">Glycosidase</keyword>
<evidence type="ECO:0000256" key="4">
    <source>
        <dbReference type="SAM" id="MobiDB-lite"/>
    </source>
</evidence>
<accession>A0A3L9DYG7</accession>
<dbReference type="InterPro" id="IPR013783">
    <property type="entry name" value="Ig-like_fold"/>
</dbReference>
<dbReference type="InterPro" id="IPR036156">
    <property type="entry name" value="Beta-gal/glucu_dom_sf"/>
</dbReference>
<dbReference type="SUPFAM" id="SSF49303">
    <property type="entry name" value="beta-Galactosidase/glucuronidase domain"/>
    <property type="match status" value="1"/>
</dbReference>
<evidence type="ECO:0000256" key="3">
    <source>
        <dbReference type="ARBA" id="ARBA00023295"/>
    </source>
</evidence>
<evidence type="ECO:0000259" key="9">
    <source>
        <dbReference type="Pfam" id="PF18565"/>
    </source>
</evidence>
<dbReference type="Pfam" id="PF16355">
    <property type="entry name" value="DUF4982"/>
    <property type="match status" value="1"/>
</dbReference>
<dbReference type="GO" id="GO:0005975">
    <property type="term" value="P:carbohydrate metabolic process"/>
    <property type="evidence" value="ECO:0007669"/>
    <property type="project" value="InterPro"/>
</dbReference>
<dbReference type="Gene3D" id="2.60.120.260">
    <property type="entry name" value="Galactose-binding domain-like"/>
    <property type="match status" value="1"/>
</dbReference>
<keyword evidence="11" id="KW-1185">Reference proteome</keyword>
<feature type="domain" description="Glycoside hydrolase family 2 immunoglobulin-like beta-sandwich" evidence="5">
    <location>
        <begin position="216"/>
        <end position="327"/>
    </location>
</feature>
<evidence type="ECO:0000259" key="8">
    <source>
        <dbReference type="Pfam" id="PF16355"/>
    </source>
</evidence>
<dbReference type="InterPro" id="IPR032311">
    <property type="entry name" value="DUF4982"/>
</dbReference>
<reference evidence="10 11" key="1">
    <citation type="submission" date="2018-10" db="EMBL/GenBank/DDBJ databases">
        <title>Streptococcus hillyeri sp. nov., isolated from equine tracheal sample.</title>
        <authorList>
            <person name="Macfadyen A.C."/>
            <person name="Waller A."/>
            <person name="Paterson G.K."/>
        </authorList>
    </citation>
    <scope>NUCLEOTIDE SEQUENCE [LARGE SCALE GENOMIC DNA]</scope>
    <source>
        <strain evidence="10 11">28462</strain>
    </source>
</reference>
<proteinExistence type="inferred from homology"/>
<dbReference type="InterPro" id="IPR006104">
    <property type="entry name" value="Glyco_hydro_2_N"/>
</dbReference>
<organism evidence="10 11">
    <name type="scientific">Streptococcus hillyeri</name>
    <dbReference type="NCBI Taxonomy" id="2282420"/>
    <lineage>
        <taxon>Bacteria</taxon>
        <taxon>Bacillati</taxon>
        <taxon>Bacillota</taxon>
        <taxon>Bacilli</taxon>
        <taxon>Lactobacillales</taxon>
        <taxon>Streptococcaceae</taxon>
        <taxon>Streptococcus</taxon>
    </lineage>
</organism>
<evidence type="ECO:0000259" key="7">
    <source>
        <dbReference type="Pfam" id="PF02837"/>
    </source>
</evidence>
<feature type="domain" description="Glycoside hydrolase family 2" evidence="9">
    <location>
        <begin position="809"/>
        <end position="899"/>
    </location>
</feature>
<comment type="caution">
    <text evidence="10">The sequence shown here is derived from an EMBL/GenBank/DDBJ whole genome shotgun (WGS) entry which is preliminary data.</text>
</comment>